<gene>
    <name evidence="6" type="primary">Mo01063</name>
    <name evidence="6" type="ORF">E5Q_01063</name>
</gene>
<evidence type="ECO:0000313" key="6">
    <source>
        <dbReference type="EMBL" id="GAA94411.1"/>
    </source>
</evidence>
<dbReference type="Proteomes" id="UP000009131">
    <property type="component" value="Unassembled WGS sequence"/>
</dbReference>
<evidence type="ECO:0000256" key="2">
    <source>
        <dbReference type="ARBA" id="ARBA00006472"/>
    </source>
</evidence>
<sequence>MHRLATKLGSLRMVSSRASPVKATREAIDAAVARGWTVVAGKEMGQARLHKELAFKGFKQAWAFMNLVAIAATDLKHHPEWSNVYSKVSINLTTHVAEVPNSLTVLDIQLAERIDQAEQITRSGDHP</sequence>
<reference evidence="6 7" key="2">
    <citation type="journal article" date="2012" name="Open Biol.">
        <title>Characteristics of nucleosomes and linker DNA regions on the genome of the basidiomycete Mixia osmundae revealed by mono- and dinucleosome mapping.</title>
        <authorList>
            <person name="Nishida H."/>
            <person name="Kondo S."/>
            <person name="Matsumoto T."/>
            <person name="Suzuki Y."/>
            <person name="Yoshikawa H."/>
            <person name="Taylor T.D."/>
            <person name="Sugiyama J."/>
        </authorList>
    </citation>
    <scope>NUCLEOTIDE SEQUENCE [LARGE SCALE GENOMIC DNA]</scope>
    <source>
        <strain evidence="7">CBS 9802 / IAM 14324 / JCM 22182 / KY 12970</strain>
    </source>
</reference>
<dbReference type="RefSeq" id="XP_014565844.1">
    <property type="nucleotide sequence ID" value="XM_014710358.1"/>
</dbReference>
<dbReference type="Gene3D" id="3.30.1360.20">
    <property type="entry name" value="Transcriptional coactivator/pterin dehydratase"/>
    <property type="match status" value="1"/>
</dbReference>
<dbReference type="EC" id="4.2.1.96" evidence="3"/>
<dbReference type="PANTHER" id="PTHR12599:SF0">
    <property type="entry name" value="PTERIN-4-ALPHA-CARBINOLAMINE DEHYDRATASE"/>
    <property type="match status" value="1"/>
</dbReference>
<name>G7DV01_MIXOS</name>
<dbReference type="OMA" id="GWTVANS"/>
<comment type="caution">
    <text evidence="6">The sequence shown here is derived from an EMBL/GenBank/DDBJ whole genome shotgun (WGS) entry which is preliminary data.</text>
</comment>
<reference evidence="6 7" key="1">
    <citation type="journal article" date="2011" name="J. Gen. Appl. Microbiol.">
        <title>Draft genome sequencing of the enigmatic basidiomycete Mixia osmundae.</title>
        <authorList>
            <person name="Nishida H."/>
            <person name="Nagatsuka Y."/>
            <person name="Sugiyama J."/>
        </authorList>
    </citation>
    <scope>NUCLEOTIDE SEQUENCE [LARGE SCALE GENOMIC DNA]</scope>
    <source>
        <strain evidence="7">CBS 9802 / IAM 14324 / JCM 22182 / KY 12970</strain>
    </source>
</reference>
<dbReference type="eggNOG" id="KOG4073">
    <property type="taxonomic scope" value="Eukaryota"/>
</dbReference>
<accession>G7DV01</accession>
<dbReference type="SUPFAM" id="SSF55248">
    <property type="entry name" value="PCD-like"/>
    <property type="match status" value="1"/>
</dbReference>
<keyword evidence="4" id="KW-0456">Lyase</keyword>
<proteinExistence type="inferred from homology"/>
<evidence type="ECO:0000256" key="4">
    <source>
        <dbReference type="ARBA" id="ARBA00023239"/>
    </source>
</evidence>
<evidence type="ECO:0000313" key="7">
    <source>
        <dbReference type="Proteomes" id="UP000009131"/>
    </source>
</evidence>
<evidence type="ECO:0000256" key="5">
    <source>
        <dbReference type="ARBA" id="ARBA00030497"/>
    </source>
</evidence>
<dbReference type="HOGENOM" id="CLU_081974_3_2_1"/>
<dbReference type="AlphaFoldDB" id="G7DV01"/>
<dbReference type="GO" id="GO:0006729">
    <property type="term" value="P:tetrahydrobiopterin biosynthetic process"/>
    <property type="evidence" value="ECO:0007669"/>
    <property type="project" value="InterPro"/>
</dbReference>
<dbReference type="OrthoDB" id="277398at2759"/>
<dbReference type="InterPro" id="IPR001533">
    <property type="entry name" value="Pterin_deHydtase"/>
</dbReference>
<evidence type="ECO:0000256" key="1">
    <source>
        <dbReference type="ARBA" id="ARBA00001554"/>
    </source>
</evidence>
<evidence type="ECO:0000256" key="3">
    <source>
        <dbReference type="ARBA" id="ARBA00013252"/>
    </source>
</evidence>
<comment type="similarity">
    <text evidence="2">Belongs to the pterin-4-alpha-carbinolamine dehydratase family.</text>
</comment>
<protein>
    <recommendedName>
        <fullName evidence="3">4a-hydroxytetrahydrobiopterin dehydratase</fullName>
        <ecNumber evidence="3">4.2.1.96</ecNumber>
    </recommendedName>
    <alternativeName>
        <fullName evidence="5">4-alpha-hydroxy-tetrahydropterin dehydratase</fullName>
    </alternativeName>
</protein>
<dbReference type="FunCoup" id="G7DV01">
    <property type="interactions" value="7"/>
</dbReference>
<dbReference type="InterPro" id="IPR036428">
    <property type="entry name" value="PCD_sf"/>
</dbReference>
<keyword evidence="7" id="KW-1185">Reference proteome</keyword>
<dbReference type="Pfam" id="PF01329">
    <property type="entry name" value="Pterin_4a"/>
    <property type="match status" value="1"/>
</dbReference>
<dbReference type="GO" id="GO:0008124">
    <property type="term" value="F:4-alpha-hydroxytetrahydrobiopterin dehydratase activity"/>
    <property type="evidence" value="ECO:0007669"/>
    <property type="project" value="UniProtKB-EC"/>
</dbReference>
<comment type="catalytic activity">
    <reaction evidence="1">
        <text>(4aS,6R)-4a-hydroxy-L-erythro-5,6,7,8-tetrahydrobiopterin = (6R)-L-erythro-6,7-dihydrobiopterin + H2O</text>
        <dbReference type="Rhea" id="RHEA:11920"/>
        <dbReference type="ChEBI" id="CHEBI:15377"/>
        <dbReference type="ChEBI" id="CHEBI:15642"/>
        <dbReference type="ChEBI" id="CHEBI:43120"/>
        <dbReference type="EC" id="4.2.1.96"/>
    </reaction>
</comment>
<organism evidence="6 7">
    <name type="scientific">Mixia osmundae (strain CBS 9802 / IAM 14324 / JCM 22182 / KY 12970)</name>
    <dbReference type="NCBI Taxonomy" id="764103"/>
    <lineage>
        <taxon>Eukaryota</taxon>
        <taxon>Fungi</taxon>
        <taxon>Dikarya</taxon>
        <taxon>Basidiomycota</taxon>
        <taxon>Pucciniomycotina</taxon>
        <taxon>Mixiomycetes</taxon>
        <taxon>Mixiales</taxon>
        <taxon>Mixiaceae</taxon>
        <taxon>Mixia</taxon>
    </lineage>
</organism>
<dbReference type="InParanoid" id="G7DV01"/>
<dbReference type="STRING" id="764103.G7DV01"/>
<dbReference type="PANTHER" id="PTHR12599">
    <property type="entry name" value="PTERIN-4-ALPHA-CARBINOLAMINE DEHYDRATASE"/>
    <property type="match status" value="1"/>
</dbReference>
<dbReference type="EMBL" id="BABT02000034">
    <property type="protein sequence ID" value="GAA94411.1"/>
    <property type="molecule type" value="Genomic_DNA"/>
</dbReference>